<sequence>MFAQIDWRRPWYNTVRPAFDSLEPSGAGHPIGRIVGDGGRTGPFIDAFNANAARLGLVNHRGQPLRFVPQAALPPDTAYEEFIGATGGVPTRDNLHDFFNGLVWQTFPRIKRELNALQAAQIAAAGVGKSRGPARDAATIFDENAALLVVRDDGEGRALVDALRAHEWLDALLMRRALFGPAAQAWLFGHALMEKLVAPRPAITAHTRVLFADAGWFALPWDERRDWIDRSVATALAAEGVSNAAFTPLQVLGVPGWWPDQDAAFYADRSVFRPRRQPQPAGSSHNKYNQENT</sequence>
<name>A0A7Z2ZSA1_9BURK</name>
<dbReference type="AlphaFoldDB" id="A0A7Z2ZSA1"/>
<feature type="compositionally biased region" description="Polar residues" evidence="1">
    <location>
        <begin position="280"/>
        <end position="293"/>
    </location>
</feature>
<dbReference type="Pfam" id="PF11227">
    <property type="entry name" value="DUF3025"/>
    <property type="match status" value="1"/>
</dbReference>
<dbReference type="Proteomes" id="UP000502415">
    <property type="component" value="Chromosome"/>
</dbReference>
<proteinExistence type="predicted"/>
<reference evidence="2 3" key="1">
    <citation type="submission" date="2020-04" db="EMBL/GenBank/DDBJ databases">
        <title>Genome sequencing of novel species.</title>
        <authorList>
            <person name="Heo J."/>
            <person name="Kim S.-J."/>
            <person name="Kim J.-S."/>
            <person name="Hong S.-B."/>
            <person name="Kwon S.-W."/>
        </authorList>
    </citation>
    <scope>NUCLEOTIDE SEQUENCE [LARGE SCALE GENOMIC DNA]</scope>
    <source>
        <strain evidence="2 3">GN2-R2</strain>
    </source>
</reference>
<protein>
    <submittedName>
        <fullName evidence="2">DUF3025 domain-containing protein</fullName>
    </submittedName>
</protein>
<gene>
    <name evidence="2" type="ORF">HH212_09845</name>
</gene>
<organism evidence="2 3">
    <name type="scientific">Massilia forsythiae</name>
    <dbReference type="NCBI Taxonomy" id="2728020"/>
    <lineage>
        <taxon>Bacteria</taxon>
        <taxon>Pseudomonadati</taxon>
        <taxon>Pseudomonadota</taxon>
        <taxon>Betaproteobacteria</taxon>
        <taxon>Burkholderiales</taxon>
        <taxon>Oxalobacteraceae</taxon>
        <taxon>Telluria group</taxon>
        <taxon>Massilia</taxon>
    </lineage>
</organism>
<feature type="region of interest" description="Disordered" evidence="1">
    <location>
        <begin position="274"/>
        <end position="293"/>
    </location>
</feature>
<dbReference type="RefSeq" id="WP_170202316.1">
    <property type="nucleotide sequence ID" value="NZ_CP051685.1"/>
</dbReference>
<evidence type="ECO:0000313" key="3">
    <source>
        <dbReference type="Proteomes" id="UP000502415"/>
    </source>
</evidence>
<evidence type="ECO:0000313" key="2">
    <source>
        <dbReference type="EMBL" id="QJE00283.1"/>
    </source>
</evidence>
<dbReference type="InterPro" id="IPR021390">
    <property type="entry name" value="DUF3025"/>
</dbReference>
<dbReference type="EMBL" id="CP051685">
    <property type="protein sequence ID" value="QJE00283.1"/>
    <property type="molecule type" value="Genomic_DNA"/>
</dbReference>
<accession>A0A7Z2ZSA1</accession>
<evidence type="ECO:0000256" key="1">
    <source>
        <dbReference type="SAM" id="MobiDB-lite"/>
    </source>
</evidence>
<dbReference type="KEGG" id="mfy:HH212_09845"/>
<keyword evidence="3" id="KW-1185">Reference proteome</keyword>